<evidence type="ECO:0000313" key="3">
    <source>
        <dbReference type="Proteomes" id="UP000549971"/>
    </source>
</evidence>
<dbReference type="Proteomes" id="UP000549971">
    <property type="component" value="Unassembled WGS sequence"/>
</dbReference>
<feature type="compositionally biased region" description="Low complexity" evidence="1">
    <location>
        <begin position="45"/>
        <end position="87"/>
    </location>
</feature>
<feature type="region of interest" description="Disordered" evidence="1">
    <location>
        <begin position="37"/>
        <end position="135"/>
    </location>
</feature>
<organism evidence="2 3">
    <name type="scientific">Kribbella italica</name>
    <dbReference type="NCBI Taxonomy" id="1540520"/>
    <lineage>
        <taxon>Bacteria</taxon>
        <taxon>Bacillati</taxon>
        <taxon>Actinomycetota</taxon>
        <taxon>Actinomycetes</taxon>
        <taxon>Propionibacteriales</taxon>
        <taxon>Kribbellaceae</taxon>
        <taxon>Kribbella</taxon>
    </lineage>
</organism>
<protein>
    <submittedName>
        <fullName evidence="2">Uncharacterized protein</fullName>
    </submittedName>
</protein>
<proteinExistence type="predicted"/>
<dbReference type="RefSeq" id="WP_184801477.1">
    <property type="nucleotide sequence ID" value="NZ_JACHMY010000001.1"/>
</dbReference>
<name>A0A7W9JCK1_9ACTN</name>
<evidence type="ECO:0000313" key="2">
    <source>
        <dbReference type="EMBL" id="MBB5839662.1"/>
    </source>
</evidence>
<accession>A0A7W9JCK1</accession>
<sequence>MRNNRALRIGTIAIAAAAVAGVGIAGAAIARTGQSTAVAGGGPGATPSTSPSESATPSTGPSEGATPSSGATPSASPGTPSAVPSGATPSVWAPSPPGRPTVSPSDPATPSTVPGQGHTVTRIRPSAPPRPKEYPLPKDAVAACKALLAGADQNHPGRTAKPVARLDGGPGSIVVLADASHWAACDTAYARHNEKGSLRAPARIAKPSARDTAAFAVAANIVPRNGKDYQYYWAAGLVPRGVAKIAYTFPDGTTEKAVVQGNYWLVQHQDARPWTPGSDAGAKEIAVKLTAANGSVVRTFTLDWGTHTCAQITHGC</sequence>
<evidence type="ECO:0000256" key="1">
    <source>
        <dbReference type="SAM" id="MobiDB-lite"/>
    </source>
</evidence>
<keyword evidence="3" id="KW-1185">Reference proteome</keyword>
<feature type="compositionally biased region" description="Polar residues" evidence="1">
    <location>
        <begin position="102"/>
        <end position="114"/>
    </location>
</feature>
<gene>
    <name evidence="2" type="ORF">HDA39_006396</name>
</gene>
<comment type="caution">
    <text evidence="2">The sequence shown here is derived from an EMBL/GenBank/DDBJ whole genome shotgun (WGS) entry which is preliminary data.</text>
</comment>
<dbReference type="AlphaFoldDB" id="A0A7W9JCK1"/>
<dbReference type="EMBL" id="JACHMY010000001">
    <property type="protein sequence ID" value="MBB5839662.1"/>
    <property type="molecule type" value="Genomic_DNA"/>
</dbReference>
<reference evidence="2 3" key="1">
    <citation type="submission" date="2020-08" db="EMBL/GenBank/DDBJ databases">
        <title>Sequencing the genomes of 1000 actinobacteria strains.</title>
        <authorList>
            <person name="Klenk H.-P."/>
        </authorList>
    </citation>
    <scope>NUCLEOTIDE SEQUENCE [LARGE SCALE GENOMIC DNA]</scope>
    <source>
        <strain evidence="2 3">DSM 28967</strain>
    </source>
</reference>